<dbReference type="Proteomes" id="UP001196413">
    <property type="component" value="Unassembled WGS sequence"/>
</dbReference>
<comment type="caution">
    <text evidence="6">The sequence shown here is derived from an EMBL/GenBank/DDBJ whole genome shotgun (WGS) entry which is preliminary data.</text>
</comment>
<dbReference type="PANTHER" id="PTHR46561:SF17">
    <property type="entry name" value="G_PROTEIN_RECEP_F1_2 DOMAIN-CONTAINING PROTEIN"/>
    <property type="match status" value="1"/>
</dbReference>
<evidence type="ECO:0000256" key="1">
    <source>
        <dbReference type="ARBA" id="ARBA00004141"/>
    </source>
</evidence>
<keyword evidence="7" id="KW-1185">Reference proteome</keyword>
<evidence type="ECO:0000313" key="7">
    <source>
        <dbReference type="Proteomes" id="UP001196413"/>
    </source>
</evidence>
<comment type="subcellular location">
    <subcellularLocation>
        <location evidence="1">Membrane</location>
        <topology evidence="1">Multi-pass membrane protein</topology>
    </subcellularLocation>
</comment>
<keyword evidence="4 5" id="KW-0472">Membrane</keyword>
<organism evidence="6 7">
    <name type="scientific">Parelaphostrongylus tenuis</name>
    <name type="common">Meningeal worm</name>
    <dbReference type="NCBI Taxonomy" id="148309"/>
    <lineage>
        <taxon>Eukaryota</taxon>
        <taxon>Metazoa</taxon>
        <taxon>Ecdysozoa</taxon>
        <taxon>Nematoda</taxon>
        <taxon>Chromadorea</taxon>
        <taxon>Rhabditida</taxon>
        <taxon>Rhabditina</taxon>
        <taxon>Rhabditomorpha</taxon>
        <taxon>Strongyloidea</taxon>
        <taxon>Metastrongylidae</taxon>
        <taxon>Parelaphostrongylus</taxon>
    </lineage>
</organism>
<sequence>MKLPKDIGDTSSCFFVHVVPTCFCVLFIIFPLLLVIERAIATEKVRGYEDFYFPSGMMRLCLIFWTPVLVWLVSSGFSFFMQSSVLSCELQALRERSSIQRSVWYLIVVFFNLIFTAMLRGLATKNQRQEVESVTSERSRYTLSHRFQLRENSRTCSFLVSLHSLFCFSFLTLCLIDLAVTDHLTSTNNIYVLLFRRELLYSTCPLFAILYALNFLCRLEIVHDKAKKLIRALYSYEEGSFFLCSKRFFFMRRRNVPIYFHSFNASFRYLPAGR</sequence>
<gene>
    <name evidence="6" type="ORF">KIN20_002551</name>
</gene>
<evidence type="ECO:0000256" key="5">
    <source>
        <dbReference type="SAM" id="Phobius"/>
    </source>
</evidence>
<evidence type="ECO:0000256" key="4">
    <source>
        <dbReference type="ARBA" id="ARBA00023136"/>
    </source>
</evidence>
<protein>
    <submittedName>
        <fullName evidence="6">Uncharacterized protein</fullName>
    </submittedName>
</protein>
<feature type="transmembrane region" description="Helical" evidence="5">
    <location>
        <begin position="199"/>
        <end position="221"/>
    </location>
</feature>
<feature type="transmembrane region" description="Helical" evidence="5">
    <location>
        <begin position="57"/>
        <end position="82"/>
    </location>
</feature>
<keyword evidence="3 5" id="KW-1133">Transmembrane helix</keyword>
<dbReference type="InterPro" id="IPR019408">
    <property type="entry name" value="7TM_GPCR_serpentine_rcpt_Srab"/>
</dbReference>
<keyword evidence="2 5" id="KW-0812">Transmembrane</keyword>
<evidence type="ECO:0000256" key="2">
    <source>
        <dbReference type="ARBA" id="ARBA00022692"/>
    </source>
</evidence>
<dbReference type="EMBL" id="JAHQIW010000320">
    <property type="protein sequence ID" value="KAJ1347487.1"/>
    <property type="molecule type" value="Genomic_DNA"/>
</dbReference>
<dbReference type="PANTHER" id="PTHR46561">
    <property type="entry name" value="SERPENTINE RECEPTOR, CLASS AB (CLASS A-LIKE)-RELATED"/>
    <property type="match status" value="1"/>
</dbReference>
<feature type="transmembrane region" description="Helical" evidence="5">
    <location>
        <begin position="102"/>
        <end position="123"/>
    </location>
</feature>
<dbReference type="GO" id="GO:0016020">
    <property type="term" value="C:membrane"/>
    <property type="evidence" value="ECO:0007669"/>
    <property type="project" value="UniProtKB-SubCell"/>
</dbReference>
<name>A0AAD5QDL9_PARTN</name>
<feature type="transmembrane region" description="Helical" evidence="5">
    <location>
        <begin position="156"/>
        <end position="179"/>
    </location>
</feature>
<dbReference type="Pfam" id="PF10292">
    <property type="entry name" value="7TM_GPCR_Srab"/>
    <property type="match status" value="1"/>
</dbReference>
<feature type="transmembrane region" description="Helical" evidence="5">
    <location>
        <begin position="14"/>
        <end position="36"/>
    </location>
</feature>
<reference evidence="6" key="1">
    <citation type="submission" date="2021-06" db="EMBL/GenBank/DDBJ databases">
        <title>Parelaphostrongylus tenuis whole genome reference sequence.</title>
        <authorList>
            <person name="Garwood T.J."/>
            <person name="Larsen P.A."/>
            <person name="Fountain-Jones N.M."/>
            <person name="Garbe J.R."/>
            <person name="Macchietto M.G."/>
            <person name="Kania S.A."/>
            <person name="Gerhold R.W."/>
            <person name="Richards J.E."/>
            <person name="Wolf T.M."/>
        </authorList>
    </citation>
    <scope>NUCLEOTIDE SEQUENCE</scope>
    <source>
        <strain evidence="6">MNPRO001-30</strain>
        <tissue evidence="6">Meninges</tissue>
    </source>
</reference>
<evidence type="ECO:0000256" key="3">
    <source>
        <dbReference type="ARBA" id="ARBA00022989"/>
    </source>
</evidence>
<accession>A0AAD5QDL9</accession>
<dbReference type="InterPro" id="IPR053286">
    <property type="entry name" value="Nematode_rcpt-like_srab"/>
</dbReference>
<proteinExistence type="predicted"/>
<dbReference type="AlphaFoldDB" id="A0AAD5QDL9"/>
<evidence type="ECO:0000313" key="6">
    <source>
        <dbReference type="EMBL" id="KAJ1347487.1"/>
    </source>
</evidence>